<dbReference type="GeneTree" id="ENSGT00940000162417"/>
<dbReference type="Pfam" id="PF00956">
    <property type="entry name" value="NAP"/>
    <property type="match status" value="1"/>
</dbReference>
<sequence length="331" mass="35710">MESAAGSGQGGANLPSWSTLFLEGGREASGPRAQAGAWGEAAALQALGTGWMSAEAVQGAETQQGREQAGPGEELVLVVEDIMAVVEVVAVEDQEAVQAQQEEQLQQLQQGKSGLGPETAGAPLAALEMVQFALSSVDAQATRAYLRLKRRMNQKRSSHLAGRRAIIQRIPGFWAQAILNHPQISAVTGDQDQDVLSYMTHLEVEDMGRPKDHSSLMFFFGNNPYFQNKVILKEYHLSITRSTPVQWFWDEERGAPSRRLDTTSLTFFKWLCDPSCPGSNKIAEVGPLRPSLALVMGMGAAWGGLGPMLTWTVSPTRASSRTCGPIPCGTT</sequence>
<dbReference type="InterPro" id="IPR037231">
    <property type="entry name" value="NAP-like_sf"/>
</dbReference>
<dbReference type="PANTHER" id="PTHR11875">
    <property type="entry name" value="TESTIS-SPECIFIC Y-ENCODED PROTEIN"/>
    <property type="match status" value="1"/>
</dbReference>
<reference evidence="3" key="3">
    <citation type="submission" date="2025-09" db="UniProtKB">
        <authorList>
            <consortium name="Ensembl"/>
        </authorList>
    </citation>
    <scope>IDENTIFICATION</scope>
</reference>
<dbReference type="InterPro" id="IPR002164">
    <property type="entry name" value="NAP_family"/>
</dbReference>
<dbReference type="Proteomes" id="UP000291022">
    <property type="component" value="Unassembled WGS sequence"/>
</dbReference>
<dbReference type="STRING" id="9643.ENSUAMP00000014637"/>
<keyword evidence="4" id="KW-1185">Reference proteome</keyword>
<protein>
    <recommendedName>
        <fullName evidence="5">TSPY</fullName>
    </recommendedName>
</protein>
<dbReference type="GO" id="GO:0005634">
    <property type="term" value="C:nucleus"/>
    <property type="evidence" value="ECO:0007669"/>
    <property type="project" value="InterPro"/>
</dbReference>
<name>A0A452R7M9_URSAM</name>
<evidence type="ECO:0000313" key="4">
    <source>
        <dbReference type="Proteomes" id="UP000291022"/>
    </source>
</evidence>
<dbReference type="SUPFAM" id="SSF143113">
    <property type="entry name" value="NAP-like"/>
    <property type="match status" value="1"/>
</dbReference>
<dbReference type="AlphaFoldDB" id="A0A452R7M9"/>
<evidence type="ECO:0008006" key="5">
    <source>
        <dbReference type="Google" id="ProtNLM"/>
    </source>
</evidence>
<dbReference type="GO" id="GO:0006334">
    <property type="term" value="P:nucleosome assembly"/>
    <property type="evidence" value="ECO:0007669"/>
    <property type="project" value="InterPro"/>
</dbReference>
<dbReference type="Ensembl" id="ENSUAMT00000016417.1">
    <property type="protein sequence ID" value="ENSUAMP00000014637.1"/>
    <property type="gene ID" value="ENSUAMG00000011742.1"/>
</dbReference>
<evidence type="ECO:0000256" key="2">
    <source>
        <dbReference type="RuleBase" id="RU003876"/>
    </source>
</evidence>
<organism evidence="3 4">
    <name type="scientific">Ursus americanus</name>
    <name type="common">American black bear</name>
    <name type="synonym">Euarctos americanus</name>
    <dbReference type="NCBI Taxonomy" id="9643"/>
    <lineage>
        <taxon>Eukaryota</taxon>
        <taxon>Metazoa</taxon>
        <taxon>Chordata</taxon>
        <taxon>Craniata</taxon>
        <taxon>Vertebrata</taxon>
        <taxon>Euteleostomi</taxon>
        <taxon>Mammalia</taxon>
        <taxon>Eutheria</taxon>
        <taxon>Laurasiatheria</taxon>
        <taxon>Carnivora</taxon>
        <taxon>Caniformia</taxon>
        <taxon>Ursidae</taxon>
        <taxon>Ursus</taxon>
    </lineage>
</organism>
<proteinExistence type="inferred from homology"/>
<dbReference type="Gene3D" id="1.20.5.1500">
    <property type="match status" value="1"/>
</dbReference>
<comment type="similarity">
    <text evidence="1 2">Belongs to the nucleosome assembly protein (NAP) family.</text>
</comment>
<reference evidence="3" key="2">
    <citation type="submission" date="2025-08" db="UniProtKB">
        <authorList>
            <consortium name="Ensembl"/>
        </authorList>
    </citation>
    <scope>IDENTIFICATION</scope>
</reference>
<reference evidence="4" key="1">
    <citation type="submission" date="2016-06" db="EMBL/GenBank/DDBJ databases">
        <title>De novo assembly and RNA-Seq shows season-dependent expression and editing in black bear kidneys.</title>
        <authorList>
            <person name="Korstanje R."/>
            <person name="Srivastava A."/>
            <person name="Sarsani V.K."/>
            <person name="Sheehan S.M."/>
            <person name="Seger R.L."/>
            <person name="Barter M.E."/>
            <person name="Lindqvist C."/>
            <person name="Brody L.C."/>
            <person name="Mullikin J.C."/>
        </authorList>
    </citation>
    <scope>NUCLEOTIDE SEQUENCE [LARGE SCALE GENOMIC DNA]</scope>
</reference>
<accession>A0A452R7M9</accession>
<evidence type="ECO:0000313" key="3">
    <source>
        <dbReference type="Ensembl" id="ENSUAMP00000014637.1"/>
    </source>
</evidence>
<evidence type="ECO:0000256" key="1">
    <source>
        <dbReference type="ARBA" id="ARBA00009947"/>
    </source>
</evidence>
<dbReference type="Gene3D" id="3.30.1120.90">
    <property type="entry name" value="Nucleosome assembly protein"/>
    <property type="match status" value="1"/>
</dbReference>